<keyword evidence="6 12" id="KW-0378">Hydrolase</keyword>
<dbReference type="RefSeq" id="WP_088553072.1">
    <property type="nucleotide sequence ID" value="NZ_BDGJ01000019.1"/>
</dbReference>
<dbReference type="InterPro" id="IPR010139">
    <property type="entry name" value="Imidazole-glycPsynth_HisH"/>
</dbReference>
<dbReference type="Pfam" id="PF00117">
    <property type="entry name" value="GATase"/>
    <property type="match status" value="1"/>
</dbReference>
<evidence type="ECO:0000256" key="1">
    <source>
        <dbReference type="ARBA" id="ARBA00004496"/>
    </source>
</evidence>
<dbReference type="GO" id="GO:0000105">
    <property type="term" value="P:L-histidine biosynthetic process"/>
    <property type="evidence" value="ECO:0007669"/>
    <property type="project" value="UniProtKB-UniRule"/>
</dbReference>
<evidence type="ECO:0000256" key="7">
    <source>
        <dbReference type="ARBA" id="ARBA00022962"/>
    </source>
</evidence>
<dbReference type="AlphaFoldDB" id="A0A1Z5HPU4"/>
<dbReference type="EC" id="3.5.1.2" evidence="12"/>
<dbReference type="EMBL" id="BDGJ01000019">
    <property type="protein sequence ID" value="GAW91552.1"/>
    <property type="molecule type" value="Genomic_DNA"/>
</dbReference>
<evidence type="ECO:0000256" key="9">
    <source>
        <dbReference type="ARBA" id="ARBA00023239"/>
    </source>
</evidence>
<evidence type="ECO:0000256" key="11">
    <source>
        <dbReference type="ARBA" id="ARBA00049534"/>
    </source>
</evidence>
<name>A0A1Z5HPU4_9FIRM</name>
<keyword evidence="8 12" id="KW-0368">Histidine biosynthesis</keyword>
<feature type="domain" description="Glutamine amidotransferase" evidence="14">
    <location>
        <begin position="4"/>
        <end position="195"/>
    </location>
</feature>
<dbReference type="PROSITE" id="PS51273">
    <property type="entry name" value="GATASE_TYPE_1"/>
    <property type="match status" value="1"/>
</dbReference>
<keyword evidence="9 12" id="KW-0456">Lyase</keyword>
<keyword evidence="4 12" id="KW-0963">Cytoplasm</keyword>
<dbReference type="PIRSF" id="PIRSF000495">
    <property type="entry name" value="Amidotransf_hisH"/>
    <property type="match status" value="1"/>
</dbReference>
<evidence type="ECO:0000256" key="13">
    <source>
        <dbReference type="PIRSR" id="PIRSR000495-1"/>
    </source>
</evidence>
<evidence type="ECO:0000259" key="14">
    <source>
        <dbReference type="Pfam" id="PF00117"/>
    </source>
</evidence>
<feature type="active site" description="Nucleophile" evidence="12 13">
    <location>
        <position position="78"/>
    </location>
</feature>
<dbReference type="GO" id="GO:0000107">
    <property type="term" value="F:imidazoleglycerol-phosphate synthase activity"/>
    <property type="evidence" value="ECO:0007669"/>
    <property type="project" value="UniProtKB-UniRule"/>
</dbReference>
<evidence type="ECO:0000256" key="4">
    <source>
        <dbReference type="ARBA" id="ARBA00022490"/>
    </source>
</evidence>
<comment type="subunit">
    <text evidence="3 12">Heterodimer of HisH and HisF.</text>
</comment>
<comment type="caution">
    <text evidence="15">The sequence shown here is derived from an EMBL/GenBank/DDBJ whole genome shotgun (WGS) entry which is preliminary data.</text>
</comment>
<dbReference type="InterPro" id="IPR029062">
    <property type="entry name" value="Class_I_gatase-like"/>
</dbReference>
<keyword evidence="5 12" id="KW-0028">Amino-acid biosynthesis</keyword>
<dbReference type="PANTHER" id="PTHR42701">
    <property type="entry name" value="IMIDAZOLE GLYCEROL PHOSPHATE SYNTHASE SUBUNIT HISH"/>
    <property type="match status" value="1"/>
</dbReference>
<dbReference type="InterPro" id="IPR017926">
    <property type="entry name" value="GATASE"/>
</dbReference>
<comment type="catalytic activity">
    <reaction evidence="10 12">
        <text>5-[(5-phospho-1-deoxy-D-ribulos-1-ylimino)methylamino]-1-(5-phospho-beta-D-ribosyl)imidazole-4-carboxamide + L-glutamine = D-erythro-1-(imidazol-4-yl)glycerol 3-phosphate + 5-amino-1-(5-phospho-beta-D-ribosyl)imidazole-4-carboxamide + L-glutamate + H(+)</text>
        <dbReference type="Rhea" id="RHEA:24793"/>
        <dbReference type="ChEBI" id="CHEBI:15378"/>
        <dbReference type="ChEBI" id="CHEBI:29985"/>
        <dbReference type="ChEBI" id="CHEBI:58278"/>
        <dbReference type="ChEBI" id="CHEBI:58359"/>
        <dbReference type="ChEBI" id="CHEBI:58475"/>
        <dbReference type="ChEBI" id="CHEBI:58525"/>
        <dbReference type="EC" id="4.3.2.10"/>
    </reaction>
</comment>
<evidence type="ECO:0000256" key="3">
    <source>
        <dbReference type="ARBA" id="ARBA00011152"/>
    </source>
</evidence>
<dbReference type="SUPFAM" id="SSF52317">
    <property type="entry name" value="Class I glutamine amidotransferase-like"/>
    <property type="match status" value="1"/>
</dbReference>
<dbReference type="Gene3D" id="3.40.50.880">
    <property type="match status" value="1"/>
</dbReference>
<feature type="active site" evidence="12 13">
    <location>
        <position position="180"/>
    </location>
</feature>
<reference evidence="16" key="1">
    <citation type="journal article" date="2017" name="Appl. Environ. Microbiol.">
        <title>Genomic analysis of Calderihabitans maritimus KKC1, a thermophilic hydrogenogenic carboxydotrophic bacterium isolated from marine sediment.</title>
        <authorList>
            <person name="Omae K."/>
            <person name="Yoneda Y."/>
            <person name="Fukuyama Y."/>
            <person name="Yoshida T."/>
            <person name="Sako Y."/>
        </authorList>
    </citation>
    <scope>NUCLEOTIDE SEQUENCE [LARGE SCALE GENOMIC DNA]</scope>
    <source>
        <strain evidence="16">KKC1</strain>
    </source>
</reference>
<organism evidence="15 16">
    <name type="scientific">Calderihabitans maritimus</name>
    <dbReference type="NCBI Taxonomy" id="1246530"/>
    <lineage>
        <taxon>Bacteria</taxon>
        <taxon>Bacillati</taxon>
        <taxon>Bacillota</taxon>
        <taxon>Clostridia</taxon>
        <taxon>Neomoorellales</taxon>
        <taxon>Calderihabitantaceae</taxon>
        <taxon>Calderihabitans</taxon>
    </lineage>
</organism>
<dbReference type="Proteomes" id="UP000197032">
    <property type="component" value="Unassembled WGS sequence"/>
</dbReference>
<dbReference type="HAMAP" id="MF_00278">
    <property type="entry name" value="HisH"/>
    <property type="match status" value="1"/>
</dbReference>
<evidence type="ECO:0000313" key="16">
    <source>
        <dbReference type="Proteomes" id="UP000197032"/>
    </source>
</evidence>
<evidence type="ECO:0000256" key="8">
    <source>
        <dbReference type="ARBA" id="ARBA00023102"/>
    </source>
</evidence>
<protein>
    <recommendedName>
        <fullName evidence="12">Imidazole glycerol phosphate synthase subunit HisH</fullName>
        <ecNumber evidence="12">4.3.2.10</ecNumber>
    </recommendedName>
    <alternativeName>
        <fullName evidence="12">IGP synthase glutaminase subunit</fullName>
        <ecNumber evidence="12">3.5.1.2</ecNumber>
    </alternativeName>
    <alternativeName>
        <fullName evidence="12">IGP synthase subunit HisH</fullName>
    </alternativeName>
    <alternativeName>
        <fullName evidence="12">ImGP synthase subunit HisH</fullName>
        <shortName evidence="12">IGPS subunit HisH</shortName>
    </alternativeName>
</protein>
<evidence type="ECO:0000256" key="12">
    <source>
        <dbReference type="HAMAP-Rule" id="MF_00278"/>
    </source>
</evidence>
<keyword evidence="16" id="KW-1185">Reference proteome</keyword>
<dbReference type="PANTHER" id="PTHR42701:SF1">
    <property type="entry name" value="IMIDAZOLE GLYCEROL PHOSPHATE SYNTHASE SUBUNIT HISH"/>
    <property type="match status" value="1"/>
</dbReference>
<dbReference type="EC" id="4.3.2.10" evidence="12"/>
<dbReference type="FunFam" id="3.40.50.880:FF:000009">
    <property type="entry name" value="Imidazole glycerol phosphate synthase subunit HisH"/>
    <property type="match status" value="1"/>
</dbReference>
<comment type="pathway">
    <text evidence="2 12">Amino-acid biosynthesis; L-histidine biosynthesis; L-histidine from 5-phospho-alpha-D-ribose 1-diphosphate: step 5/9.</text>
</comment>
<dbReference type="UniPathway" id="UPA00031">
    <property type="reaction ID" value="UER00010"/>
</dbReference>
<dbReference type="GO" id="GO:0016829">
    <property type="term" value="F:lyase activity"/>
    <property type="evidence" value="ECO:0007669"/>
    <property type="project" value="UniProtKB-KW"/>
</dbReference>
<sequence>MIAIVDYGVGNLRSVQKGFEKAGYRAVITDDPSQIRGARAVVLPGVGAFADAMANLRRSGLLEVVKEAAQDKPFLGICLGLQLMFEASEEGGWHEGLGIFPGKVVRLPAGVKVPHMGWNQIHIKKPSPILKGIPDGSYFYFVHSYYVFPTTSDYVVTTTDYGLEFTSVVGRGNVFGIQFHPEKSSQLGLKILKNFGELMEEC</sequence>
<dbReference type="CDD" id="cd01748">
    <property type="entry name" value="GATase1_IGP_Synthase"/>
    <property type="match status" value="1"/>
</dbReference>
<dbReference type="NCBIfam" id="TIGR01855">
    <property type="entry name" value="IMP_synth_hisH"/>
    <property type="match status" value="1"/>
</dbReference>
<evidence type="ECO:0000256" key="10">
    <source>
        <dbReference type="ARBA" id="ARBA00047838"/>
    </source>
</evidence>
<comment type="subcellular location">
    <subcellularLocation>
        <location evidence="1 12">Cytoplasm</location>
    </subcellularLocation>
</comment>
<evidence type="ECO:0000256" key="2">
    <source>
        <dbReference type="ARBA" id="ARBA00005091"/>
    </source>
</evidence>
<keyword evidence="7 12" id="KW-0315">Glutamine amidotransferase</keyword>
<feature type="active site" evidence="12 13">
    <location>
        <position position="182"/>
    </location>
</feature>
<evidence type="ECO:0000313" key="15">
    <source>
        <dbReference type="EMBL" id="GAW91552.1"/>
    </source>
</evidence>
<evidence type="ECO:0000256" key="6">
    <source>
        <dbReference type="ARBA" id="ARBA00022801"/>
    </source>
</evidence>
<dbReference type="OrthoDB" id="9807137at2"/>
<comment type="function">
    <text evidence="12">IGPS catalyzes the conversion of PRFAR and glutamine to IGP, AICAR and glutamate. The HisH subunit catalyzes the hydrolysis of glutamine to glutamate and ammonia as part of the synthesis of IGP and AICAR. The resulting ammonia molecule is channeled to the active site of HisF.</text>
</comment>
<gene>
    <name evidence="12" type="primary">hisH</name>
    <name evidence="15" type="ORF">KKC1_07130</name>
</gene>
<dbReference type="GO" id="GO:0004359">
    <property type="term" value="F:glutaminase activity"/>
    <property type="evidence" value="ECO:0007669"/>
    <property type="project" value="UniProtKB-EC"/>
</dbReference>
<comment type="catalytic activity">
    <reaction evidence="11 12">
        <text>L-glutamine + H2O = L-glutamate + NH4(+)</text>
        <dbReference type="Rhea" id="RHEA:15889"/>
        <dbReference type="ChEBI" id="CHEBI:15377"/>
        <dbReference type="ChEBI" id="CHEBI:28938"/>
        <dbReference type="ChEBI" id="CHEBI:29985"/>
        <dbReference type="ChEBI" id="CHEBI:58359"/>
        <dbReference type="EC" id="3.5.1.2"/>
    </reaction>
</comment>
<evidence type="ECO:0000256" key="5">
    <source>
        <dbReference type="ARBA" id="ARBA00022605"/>
    </source>
</evidence>
<accession>A0A1Z5HPU4</accession>
<proteinExistence type="inferred from homology"/>
<dbReference type="GO" id="GO:0005737">
    <property type="term" value="C:cytoplasm"/>
    <property type="evidence" value="ECO:0007669"/>
    <property type="project" value="UniProtKB-SubCell"/>
</dbReference>